<dbReference type="InterPro" id="IPR046673">
    <property type="entry name" value="ToxA_N"/>
</dbReference>
<dbReference type="Pfam" id="PF20178">
    <property type="entry name" value="ToxA_N"/>
    <property type="match status" value="1"/>
</dbReference>
<organism evidence="2 3">
    <name type="scientific">Pseudomonas eucalypticola</name>
    <dbReference type="NCBI Taxonomy" id="2599595"/>
    <lineage>
        <taxon>Bacteria</taxon>
        <taxon>Pseudomonadati</taxon>
        <taxon>Pseudomonadota</taxon>
        <taxon>Gammaproteobacteria</taxon>
        <taxon>Pseudomonadales</taxon>
        <taxon>Pseudomonadaceae</taxon>
        <taxon>Pseudomonas</taxon>
    </lineage>
</organism>
<feature type="domain" description="Dermonecrotic toxin N-terminal" evidence="1">
    <location>
        <begin position="875"/>
        <end position="1118"/>
    </location>
</feature>
<proteinExistence type="predicted"/>
<dbReference type="Proteomes" id="UP000509568">
    <property type="component" value="Chromosome"/>
</dbReference>
<dbReference type="Gene3D" id="3.40.390.10">
    <property type="entry name" value="Collagenase (Catalytic Domain)"/>
    <property type="match status" value="1"/>
</dbReference>
<dbReference type="InterPro" id="IPR024079">
    <property type="entry name" value="MetalloPept_cat_dom_sf"/>
</dbReference>
<dbReference type="EMBL" id="CP056030">
    <property type="protein sequence ID" value="QKZ04298.1"/>
    <property type="molecule type" value="Genomic_DNA"/>
</dbReference>
<sequence>MHGKTLPFFLPHGLESRYHRDVLAALQAKVINAHEYVWLSQLDVTDTGLRLDRLGLSNATALCPRLVGARVFSHADVDQRQVYLWSALDGLQRFVDRVALHAELNRLSGITGREGPDYELTLVQAPDLFDGCMTEYVQQRALTLTLAAEWLERTPDLAGQLSETVASRLPALFKDRPQPPRHHWVQVHDSQADRVHSAPDLASVALQQFAAQPLPANCHYRWLDLEGNVLGDEAAQAMDKLMQESRDALAPAYAQALDSHWAGQEEAVARVLEEGFYQSLLQARHNEIITEAHFQWLRRAVQGSAPPGESARWLSLVEEVENKVVTVALQGCLWFVHPQWPDRFLYDGNGYLQRYFNEDALWEQLKGHALPPTVAQADHHKWRSLSAPRRVSGELGSRPFLACAKAIHARQQADLGHALRQAPTGEADTAVVKIDNALDLRPLLDLRLFNRGLCPRWATRPTATGMTPMVNAAVSKDARRLQLVKELTQRMEGLYRQQPGLEDCAHVLLDPALSVIDPHLDSTNVYAYIPAHTPTGSDTNKRIPVSQLLLDWVSQPTGRGPDVDRHVLDKDGVLLPSLPWPLLKTLLNDNAPRLLAHHRRMLEAQRGWRTRNAWVEPQKALVAILEQAVRLEYEVESEAPLLDGTLVQGLQQLLDFPLERQRQAKGPGHFLAHGLTLKFMNDRAAARLSYTVAIHAADDPTGKVLLWSVLYGLQQFNNLPALLHWVVGRFNDPQSKDAWLELLPPGDRGLLIANIKRNRNLLITCKPWRIEGHWLESTQSHELARQQLYADEARKLAVRCRFPGNLFRLMVDYASHSTALRYTMAGLDVALQVKHMENTLPHWLGKASSADMTRYVELLRRALAVQQPLNDYLFGLQDLHAFTRTKLQATLRTLIPVNTPDPDNILVTLTHYTPAPPVVGDTNATAAQTTRVNQTLTRCAVDQLTAVQTPVVSLTMADGSAVPDALHAEGIRAMIRELDIASQYQAYLATEFSPSSSFYTERRRRFSRLVSPQVVQIAFQQVLEGTLSRRACDYIEAVITMPDAMARLPVDGQAIAIRPLQMLASEGGTPDVAVGMHLIGPTNPSKGPLVLYTLNGTGPILREFEHQADLLAKVLASAPLQEEIIARLPADVRTRYRHGGMRHPHFPELGNSIFDVPPVKPLAVTFDSPVEQGNALHYLFDDTVALMQRLALENTVTTSEADRRAFVQLLTLGTELGALFLPKALSSLVNLWQSKDWLASSLHAAFNHRWGEALARFTAGLFLLLGERNAAATREEGQPTASRWRATPAYSWRTDGWNTELSARLSSFEVPGLELRAMTKDPALHLFLKDQRCFAILQGKVYEVEPFKDAWRIIDGQRKGPRIRWSNERQWHAIGGDSLRGGGNTAREFEEELIESDLRGVLEVQARGMTQIRAMDTLYANMIEAAHQQARSYLTNALENLNAKQQWLPLPVQTEALLKGFFGIKASSTQLLHKLRVQFEQIITELLDPSLAPATSDRFVIGRNGPGYSQTVALTFPSDSHHDIYLSEVFFRVDADLLKQVDPAKGFNLYAHYQAVNLIHELSHIANKTNDIAYLGAFRPFDDVYRNSSPADQAVINALILPRTYLSHRTPRQDLFRVMDRVTLAERDLGPEEGNALKRVLQLSGAKTLDAARDLFLLDETVRTAIILANADSVALLVSLLGRERFEAPAG</sequence>
<accession>A0A7D5D6W9</accession>
<gene>
    <name evidence="2" type="ORF">HWQ56_11085</name>
</gene>
<dbReference type="RefSeq" id="WP_176570499.1">
    <property type="nucleotide sequence ID" value="NZ_CP056030.1"/>
</dbReference>
<dbReference type="KEGG" id="pez:HWQ56_11085"/>
<dbReference type="GO" id="GO:0008237">
    <property type="term" value="F:metallopeptidase activity"/>
    <property type="evidence" value="ECO:0007669"/>
    <property type="project" value="InterPro"/>
</dbReference>
<evidence type="ECO:0000313" key="3">
    <source>
        <dbReference type="Proteomes" id="UP000509568"/>
    </source>
</evidence>
<reference evidence="2 3" key="1">
    <citation type="submission" date="2020-06" db="EMBL/GenBank/DDBJ databases">
        <title>Pseudomonas eucalypticola sp. nov., an endophyte of Eucalyptus dunnii leaves with biocontrol ability of eucalyptus leaf blight.</title>
        <authorList>
            <person name="Liu Y."/>
            <person name="Song Z."/>
            <person name="Zeng H."/>
            <person name="Lu M."/>
            <person name="Wang X."/>
            <person name="Lian X."/>
            <person name="Zhang Q."/>
        </authorList>
    </citation>
    <scope>NUCLEOTIDE SEQUENCE [LARGE SCALE GENOMIC DNA]</scope>
    <source>
        <strain evidence="2 3">NP-1</strain>
    </source>
</reference>
<name>A0A7D5D6W9_9PSED</name>
<keyword evidence="3" id="KW-1185">Reference proteome</keyword>
<protein>
    <recommendedName>
        <fullName evidence="1">Dermonecrotic toxin N-terminal domain-containing protein</fullName>
    </recommendedName>
</protein>
<evidence type="ECO:0000259" key="1">
    <source>
        <dbReference type="Pfam" id="PF20178"/>
    </source>
</evidence>
<evidence type="ECO:0000313" key="2">
    <source>
        <dbReference type="EMBL" id="QKZ04298.1"/>
    </source>
</evidence>